<dbReference type="Gene3D" id="3.30.2310.20">
    <property type="entry name" value="RelE-like"/>
    <property type="match status" value="1"/>
</dbReference>
<evidence type="ECO:0000256" key="1">
    <source>
        <dbReference type="ARBA" id="ARBA00006226"/>
    </source>
</evidence>
<name>A0A6G4WJY6_9HYPH</name>
<organism evidence="3 4">
    <name type="scientific">Allomesorhizobium camelthorni</name>
    <dbReference type="NCBI Taxonomy" id="475069"/>
    <lineage>
        <taxon>Bacteria</taxon>
        <taxon>Pseudomonadati</taxon>
        <taxon>Pseudomonadota</taxon>
        <taxon>Alphaproteobacteria</taxon>
        <taxon>Hyphomicrobiales</taxon>
        <taxon>Phyllobacteriaceae</taxon>
        <taxon>Allomesorhizobium</taxon>
    </lineage>
</organism>
<dbReference type="Pfam" id="PF05016">
    <property type="entry name" value="ParE_toxin"/>
    <property type="match status" value="1"/>
</dbReference>
<dbReference type="InterPro" id="IPR051803">
    <property type="entry name" value="TA_system_RelE-like_toxin"/>
</dbReference>
<dbReference type="PANTHER" id="PTHR33755">
    <property type="entry name" value="TOXIN PARE1-RELATED"/>
    <property type="match status" value="1"/>
</dbReference>
<dbReference type="EMBL" id="JAAKZF010000051">
    <property type="protein sequence ID" value="NGO54397.1"/>
    <property type="molecule type" value="Genomic_DNA"/>
</dbReference>
<keyword evidence="2" id="KW-1277">Toxin-antitoxin system</keyword>
<accession>A0A6G4WJY6</accession>
<sequence length="100" mass="11442">MTRIAFADAAEQDLEAIGDYIALQNPGRAVTFVLELRERCMSIAEMPKRFPLLQSNRSAGIRRCVHGSYLIFYRVESERIEILHVLHGATDYETLLFPDN</sequence>
<keyword evidence="4" id="KW-1185">Reference proteome</keyword>
<reference evidence="3 4" key="1">
    <citation type="submission" date="2020-02" db="EMBL/GenBank/DDBJ databases">
        <title>Genome sequence of strain CCNWXJ40-4.</title>
        <authorList>
            <person name="Gao J."/>
            <person name="Sun J."/>
        </authorList>
    </citation>
    <scope>NUCLEOTIDE SEQUENCE [LARGE SCALE GENOMIC DNA]</scope>
    <source>
        <strain evidence="3 4">CCNWXJ 40-4</strain>
    </source>
</reference>
<evidence type="ECO:0000313" key="3">
    <source>
        <dbReference type="EMBL" id="NGO54397.1"/>
    </source>
</evidence>
<dbReference type="InterPro" id="IPR035093">
    <property type="entry name" value="RelE/ParE_toxin_dom_sf"/>
</dbReference>
<dbReference type="Proteomes" id="UP001642900">
    <property type="component" value="Unassembled WGS sequence"/>
</dbReference>
<evidence type="ECO:0000256" key="2">
    <source>
        <dbReference type="ARBA" id="ARBA00022649"/>
    </source>
</evidence>
<dbReference type="PANTHER" id="PTHR33755:SF6">
    <property type="entry name" value="PLASMID STABILIZATION SYSTEM PROTEIN"/>
    <property type="match status" value="1"/>
</dbReference>
<dbReference type="AlphaFoldDB" id="A0A6G4WJY6"/>
<protein>
    <submittedName>
        <fullName evidence="3">Type II toxin-antitoxin system RelE/ParE family toxin</fullName>
    </submittedName>
</protein>
<evidence type="ECO:0000313" key="4">
    <source>
        <dbReference type="Proteomes" id="UP001642900"/>
    </source>
</evidence>
<dbReference type="InterPro" id="IPR007712">
    <property type="entry name" value="RelE/ParE_toxin"/>
</dbReference>
<comment type="similarity">
    <text evidence="1">Belongs to the RelE toxin family.</text>
</comment>
<proteinExistence type="inferred from homology"/>
<gene>
    <name evidence="3" type="ORF">G6N73_25235</name>
</gene>
<dbReference type="RefSeq" id="WP_165032685.1">
    <property type="nucleotide sequence ID" value="NZ_JAAKZF010000051.1"/>
</dbReference>
<comment type="caution">
    <text evidence="3">The sequence shown here is derived from an EMBL/GenBank/DDBJ whole genome shotgun (WGS) entry which is preliminary data.</text>
</comment>